<accession>A0A0L6VDT1</accession>
<sequence length="380" mass="44206">MTKPNFWVREVSPQFKREYTSKHNDQTNLKDKLRCKRMREMKERQRRKRKYLSHKSWIKLCYAQKTVTILVLENLRLTACTMPSAAAIAETCSYSLAYKDSTMASGTDDPLVQIYEIQDGSLHSHNGDGSQTARPAEMKELNMRMVFLQFDIIQLTAISFSSEKSFYKCVVQLHCVPDLLNVENEWIFLSQLQIEEIQFEVYPNYRKPEPVKIFNLHPETNQNHTDLSNLSFQSVKFLSPLSSDCLVLEIKLSIKHFSLPFLFILWFLSTNKKTGFFTYLEKPVHFLKMWTEEACLLQLLLWAIIQKRIFYFFLFCLVNYGCLSYKKLHIRVPATAHNIIPPFNSQASLLQFNLLMEKILSWCGAYVGEAVAAGLSSSCH</sequence>
<dbReference type="VEuPathDB" id="FungiDB:VP01_195g1"/>
<proteinExistence type="predicted"/>
<protein>
    <submittedName>
        <fullName evidence="1">Uncharacterized protein</fullName>
    </submittedName>
</protein>
<dbReference type="Proteomes" id="UP000037035">
    <property type="component" value="Unassembled WGS sequence"/>
</dbReference>
<reference evidence="1 2" key="1">
    <citation type="submission" date="2015-08" db="EMBL/GenBank/DDBJ databases">
        <title>Next Generation Sequencing and Analysis of the Genome of Puccinia sorghi L Schw, the Causal Agent of Maize Common Rust.</title>
        <authorList>
            <person name="Rochi L."/>
            <person name="Burguener G."/>
            <person name="Darino M."/>
            <person name="Turjanski A."/>
            <person name="Kreff E."/>
            <person name="Dieguez M.J."/>
            <person name="Sacco F."/>
        </authorList>
    </citation>
    <scope>NUCLEOTIDE SEQUENCE [LARGE SCALE GENOMIC DNA]</scope>
    <source>
        <strain evidence="1 2">RO10H11247</strain>
    </source>
</reference>
<gene>
    <name evidence="1" type="ORF">VP01_195g1</name>
</gene>
<dbReference type="EMBL" id="LAVV01006792">
    <property type="protein sequence ID" value="KNZ58285.1"/>
    <property type="molecule type" value="Genomic_DNA"/>
</dbReference>
<dbReference type="AlphaFoldDB" id="A0A0L6VDT1"/>
<keyword evidence="2" id="KW-1185">Reference proteome</keyword>
<evidence type="ECO:0000313" key="2">
    <source>
        <dbReference type="Proteomes" id="UP000037035"/>
    </source>
</evidence>
<organism evidence="1 2">
    <name type="scientific">Puccinia sorghi</name>
    <dbReference type="NCBI Taxonomy" id="27349"/>
    <lineage>
        <taxon>Eukaryota</taxon>
        <taxon>Fungi</taxon>
        <taxon>Dikarya</taxon>
        <taxon>Basidiomycota</taxon>
        <taxon>Pucciniomycotina</taxon>
        <taxon>Pucciniomycetes</taxon>
        <taxon>Pucciniales</taxon>
        <taxon>Pucciniaceae</taxon>
        <taxon>Puccinia</taxon>
    </lineage>
</organism>
<comment type="caution">
    <text evidence="1">The sequence shown here is derived from an EMBL/GenBank/DDBJ whole genome shotgun (WGS) entry which is preliminary data.</text>
</comment>
<name>A0A0L6VDT1_9BASI</name>
<evidence type="ECO:0000313" key="1">
    <source>
        <dbReference type="EMBL" id="KNZ58285.1"/>
    </source>
</evidence>